<accession>A0A8S1KVT8</accession>
<gene>
    <name evidence="1" type="ORF">PPRIM_AZ9-3.1.T0270263</name>
</gene>
<dbReference type="CDD" id="cd02440">
    <property type="entry name" value="AdoMet_MTases"/>
    <property type="match status" value="1"/>
</dbReference>
<evidence type="ECO:0008006" key="3">
    <source>
        <dbReference type="Google" id="ProtNLM"/>
    </source>
</evidence>
<evidence type="ECO:0000313" key="1">
    <source>
        <dbReference type="EMBL" id="CAD8058521.1"/>
    </source>
</evidence>
<organism evidence="1 2">
    <name type="scientific">Paramecium primaurelia</name>
    <dbReference type="NCBI Taxonomy" id="5886"/>
    <lineage>
        <taxon>Eukaryota</taxon>
        <taxon>Sar</taxon>
        <taxon>Alveolata</taxon>
        <taxon>Ciliophora</taxon>
        <taxon>Intramacronucleata</taxon>
        <taxon>Oligohymenophorea</taxon>
        <taxon>Peniculida</taxon>
        <taxon>Parameciidae</taxon>
        <taxon>Paramecium</taxon>
    </lineage>
</organism>
<keyword evidence="2" id="KW-1185">Reference proteome</keyword>
<protein>
    <recommendedName>
        <fullName evidence="3">Methyltransferase domain-containing protein</fullName>
    </recommendedName>
</protein>
<proteinExistence type="predicted"/>
<reference evidence="1" key="1">
    <citation type="submission" date="2021-01" db="EMBL/GenBank/DDBJ databases">
        <authorList>
            <consortium name="Genoscope - CEA"/>
            <person name="William W."/>
        </authorList>
    </citation>
    <scope>NUCLEOTIDE SEQUENCE</scope>
</reference>
<dbReference type="EMBL" id="CAJJDM010000026">
    <property type="protein sequence ID" value="CAD8058521.1"/>
    <property type="molecule type" value="Genomic_DNA"/>
</dbReference>
<name>A0A8S1KVT8_PARPR</name>
<dbReference type="AlphaFoldDB" id="A0A8S1KVT8"/>
<evidence type="ECO:0000313" key="2">
    <source>
        <dbReference type="Proteomes" id="UP000688137"/>
    </source>
</evidence>
<sequence>MNQFQSIREGYEQIGHEQYYQEYGSNYKNPHEDKIKQVLLIALAKWKPKLIKVLDLACGSGEITLILKSLGVKNIVAMDPYTMQAFKKRTGDECLPISFEQIADGQIGDHEYSLIICSYAMHLADDSLLPGLCMQLAMISKHMIILSPHKRPVIKWGWNQVDEIIKDKTHARYYTSTYL</sequence>
<comment type="caution">
    <text evidence="1">The sequence shown here is derived from an EMBL/GenBank/DDBJ whole genome shotgun (WGS) entry which is preliminary data.</text>
</comment>
<dbReference type="Proteomes" id="UP000688137">
    <property type="component" value="Unassembled WGS sequence"/>
</dbReference>
<dbReference type="OMA" id="QIGDHEY"/>